<protein>
    <submittedName>
        <fullName evidence="4">Maleylacetoacetate isomerase</fullName>
        <ecNumber evidence="4">5.2.1.2</ecNumber>
    </submittedName>
</protein>
<dbReference type="InterPro" id="IPR004045">
    <property type="entry name" value="Glutathione_S-Trfase_N"/>
</dbReference>
<dbReference type="SUPFAM" id="SSF47616">
    <property type="entry name" value="GST C-terminal domain-like"/>
    <property type="match status" value="1"/>
</dbReference>
<dbReference type="Proteomes" id="UP000663181">
    <property type="component" value="Chromosome"/>
</dbReference>
<proteinExistence type="inferred from homology"/>
<name>A0ABX7GTN5_9GAMM</name>
<evidence type="ECO:0000259" key="3">
    <source>
        <dbReference type="PROSITE" id="PS50405"/>
    </source>
</evidence>
<gene>
    <name evidence="4" type="primary">maiA</name>
    <name evidence="4" type="ORF">ISN74_17070</name>
</gene>
<dbReference type="InterPro" id="IPR010987">
    <property type="entry name" value="Glutathione-S-Trfase_C-like"/>
</dbReference>
<evidence type="ECO:0000313" key="5">
    <source>
        <dbReference type="Proteomes" id="UP000663181"/>
    </source>
</evidence>
<dbReference type="InterPro" id="IPR034333">
    <property type="entry name" value="GST_Zeta_N"/>
</dbReference>
<keyword evidence="5" id="KW-1185">Reference proteome</keyword>
<feature type="domain" description="GST C-terminal" evidence="3">
    <location>
        <begin position="91"/>
        <end position="219"/>
    </location>
</feature>
<dbReference type="SFLD" id="SFLDS00019">
    <property type="entry name" value="Glutathione_Transferase_(cytos"/>
    <property type="match status" value="1"/>
</dbReference>
<evidence type="ECO:0000313" key="4">
    <source>
        <dbReference type="EMBL" id="QRN53127.1"/>
    </source>
</evidence>
<dbReference type="InterPro" id="IPR034330">
    <property type="entry name" value="GST_Zeta_C"/>
</dbReference>
<dbReference type="PROSITE" id="PS50405">
    <property type="entry name" value="GST_CTER"/>
    <property type="match status" value="1"/>
</dbReference>
<sequence length="222" mass="24551">MASDLVLYSYWRSSAAFRVRIALNLKGLHYETRAVHLVRDGGEQHSAAYAALNPQELVPTLVDGERVLTQSMAILEYLDETHPQPPLLPTDQAGKAHVRALSQVIACDVHPLGNLRVLQQIGTQFGADDEQKAAWMRHWVSAGLHAFETMLAKSKYTGRYCHGDTPGMADVCLVPQVYNARRWKVPLGDYPNILRIDAACAAQQAFHDAMPEQQPDAPSPSV</sequence>
<dbReference type="InterPro" id="IPR005955">
    <property type="entry name" value="GST_Zeta"/>
</dbReference>
<evidence type="ECO:0000256" key="1">
    <source>
        <dbReference type="ARBA" id="ARBA00010007"/>
    </source>
</evidence>
<accession>A0ABX7GTN5</accession>
<dbReference type="NCBIfam" id="TIGR01262">
    <property type="entry name" value="maiA"/>
    <property type="match status" value="1"/>
</dbReference>
<dbReference type="PANTHER" id="PTHR42673:SF21">
    <property type="entry name" value="GLUTATHIONE S-TRANSFERASE YFCF"/>
    <property type="match status" value="1"/>
</dbReference>
<dbReference type="CDD" id="cd03191">
    <property type="entry name" value="GST_C_Zeta"/>
    <property type="match status" value="1"/>
</dbReference>
<keyword evidence="4" id="KW-0413">Isomerase</keyword>
<dbReference type="InterPro" id="IPR040079">
    <property type="entry name" value="Glutathione_S-Trfase"/>
</dbReference>
<evidence type="ECO:0000259" key="2">
    <source>
        <dbReference type="PROSITE" id="PS50404"/>
    </source>
</evidence>
<dbReference type="SUPFAM" id="SSF52833">
    <property type="entry name" value="Thioredoxin-like"/>
    <property type="match status" value="1"/>
</dbReference>
<dbReference type="EC" id="5.2.1.2" evidence="4"/>
<dbReference type="EMBL" id="CP064030">
    <property type="protein sequence ID" value="QRN53127.1"/>
    <property type="molecule type" value="Genomic_DNA"/>
</dbReference>
<dbReference type="RefSeq" id="WP_188800358.1">
    <property type="nucleotide sequence ID" value="NZ_BMIZ01000002.1"/>
</dbReference>
<feature type="domain" description="GST N-terminal" evidence="2">
    <location>
        <begin position="3"/>
        <end position="86"/>
    </location>
</feature>
<organism evidence="4 5">
    <name type="scientific">Dyella caseinilytica</name>
    <dbReference type="NCBI Taxonomy" id="1849581"/>
    <lineage>
        <taxon>Bacteria</taxon>
        <taxon>Pseudomonadati</taxon>
        <taxon>Pseudomonadota</taxon>
        <taxon>Gammaproteobacteria</taxon>
        <taxon>Lysobacterales</taxon>
        <taxon>Rhodanobacteraceae</taxon>
        <taxon>Dyella</taxon>
    </lineage>
</organism>
<comment type="similarity">
    <text evidence="1">Belongs to the GST superfamily. Zeta family.</text>
</comment>
<dbReference type="GO" id="GO:0016034">
    <property type="term" value="F:maleylacetoacetate isomerase activity"/>
    <property type="evidence" value="ECO:0007669"/>
    <property type="project" value="UniProtKB-EC"/>
</dbReference>
<reference evidence="4 5" key="1">
    <citation type="submission" date="2020-10" db="EMBL/GenBank/DDBJ databases">
        <title>Phylogeny of dyella-like bacteria.</title>
        <authorList>
            <person name="Fu J."/>
        </authorList>
    </citation>
    <scope>NUCLEOTIDE SEQUENCE [LARGE SCALE GENOMIC DNA]</scope>
    <source>
        <strain evidence="4 5">DHOB09</strain>
    </source>
</reference>
<dbReference type="PANTHER" id="PTHR42673">
    <property type="entry name" value="MALEYLACETOACETATE ISOMERASE"/>
    <property type="match status" value="1"/>
</dbReference>
<dbReference type="InterPro" id="IPR036249">
    <property type="entry name" value="Thioredoxin-like_sf"/>
</dbReference>
<dbReference type="Pfam" id="PF13417">
    <property type="entry name" value="GST_N_3"/>
    <property type="match status" value="1"/>
</dbReference>
<dbReference type="PROSITE" id="PS50404">
    <property type="entry name" value="GST_NTER"/>
    <property type="match status" value="1"/>
</dbReference>
<dbReference type="InterPro" id="IPR036282">
    <property type="entry name" value="Glutathione-S-Trfase_C_sf"/>
</dbReference>
<dbReference type="CDD" id="cd03042">
    <property type="entry name" value="GST_N_Zeta"/>
    <property type="match status" value="1"/>
</dbReference>
<dbReference type="SFLD" id="SFLDG00358">
    <property type="entry name" value="Main_(cytGST)"/>
    <property type="match status" value="1"/>
</dbReference>
<dbReference type="Gene3D" id="1.20.1050.10">
    <property type="match status" value="1"/>
</dbReference>
<dbReference type="Gene3D" id="3.40.30.10">
    <property type="entry name" value="Glutaredoxin"/>
    <property type="match status" value="1"/>
</dbReference>